<feature type="domain" description="Ribonuclease H2 subunit B wHTH" evidence="2">
    <location>
        <begin position="9"/>
        <end position="152"/>
    </location>
</feature>
<organism evidence="3">
    <name type="scientific">Aplanochytrium stocchinoi</name>
    <dbReference type="NCBI Taxonomy" id="215587"/>
    <lineage>
        <taxon>Eukaryota</taxon>
        <taxon>Sar</taxon>
        <taxon>Stramenopiles</taxon>
        <taxon>Bigyra</taxon>
        <taxon>Labyrinthulomycetes</taxon>
        <taxon>Thraustochytrida</taxon>
        <taxon>Thraustochytriidae</taxon>
        <taxon>Aplanochytrium</taxon>
    </lineage>
</organism>
<evidence type="ECO:0000259" key="2">
    <source>
        <dbReference type="Pfam" id="PF09468"/>
    </source>
</evidence>
<feature type="region of interest" description="Disordered" evidence="1">
    <location>
        <begin position="164"/>
        <end position="190"/>
    </location>
</feature>
<dbReference type="GO" id="GO:0032299">
    <property type="term" value="C:ribonuclease H2 complex"/>
    <property type="evidence" value="ECO:0007669"/>
    <property type="project" value="InterPro"/>
</dbReference>
<dbReference type="EMBL" id="HBIN01021290">
    <property type="protein sequence ID" value="CAE0446304.1"/>
    <property type="molecule type" value="Transcribed_RNA"/>
</dbReference>
<gene>
    <name evidence="3" type="ORF">ASTO00021_LOCUS16306</name>
</gene>
<reference evidence="3" key="1">
    <citation type="submission" date="2021-01" db="EMBL/GenBank/DDBJ databases">
        <authorList>
            <person name="Corre E."/>
            <person name="Pelletier E."/>
            <person name="Niang G."/>
            <person name="Scheremetjew M."/>
            <person name="Finn R."/>
            <person name="Kale V."/>
            <person name="Holt S."/>
            <person name="Cochrane G."/>
            <person name="Meng A."/>
            <person name="Brown T."/>
            <person name="Cohen L."/>
        </authorList>
    </citation>
    <scope>NUCLEOTIDE SEQUENCE</scope>
    <source>
        <strain evidence="3">GSBS06</strain>
    </source>
</reference>
<evidence type="ECO:0000313" key="3">
    <source>
        <dbReference type="EMBL" id="CAE0446304.1"/>
    </source>
</evidence>
<dbReference type="GO" id="GO:0006401">
    <property type="term" value="P:RNA catabolic process"/>
    <property type="evidence" value="ECO:0007669"/>
    <property type="project" value="TreeGrafter"/>
</dbReference>
<accession>A0A7S3PPH5</accession>
<protein>
    <recommendedName>
        <fullName evidence="2">Ribonuclease H2 subunit B wHTH domain-containing protein</fullName>
    </recommendedName>
</protein>
<dbReference type="GO" id="GO:0005654">
    <property type="term" value="C:nucleoplasm"/>
    <property type="evidence" value="ECO:0007669"/>
    <property type="project" value="TreeGrafter"/>
</dbReference>
<dbReference type="Pfam" id="PF09468">
    <property type="entry name" value="RNase_H2-Ydr279"/>
    <property type="match status" value="1"/>
</dbReference>
<dbReference type="InterPro" id="IPR019024">
    <property type="entry name" value="RNase_H2_suB_wHTH"/>
</dbReference>
<dbReference type="AlphaFoldDB" id="A0A7S3PPH5"/>
<dbReference type="PANTHER" id="PTHR13383">
    <property type="entry name" value="RIBONUCLEASE H2 SUBUNIT B"/>
    <property type="match status" value="1"/>
</dbReference>
<dbReference type="PANTHER" id="PTHR13383:SF11">
    <property type="entry name" value="RIBONUCLEASE H2 SUBUNIT B"/>
    <property type="match status" value="1"/>
</dbReference>
<evidence type="ECO:0000256" key="1">
    <source>
        <dbReference type="SAM" id="MobiDB-lite"/>
    </source>
</evidence>
<proteinExistence type="predicted"/>
<dbReference type="InterPro" id="IPR040456">
    <property type="entry name" value="RNase_H2_suB"/>
</dbReference>
<sequence length="226" mass="26273">MRPLSNILTAEYRHLNKVFRFDETETEKANSKQQLENICEVNDQYGEDMILVKLVESKVIQWLKKKVKKISAHFENQSHESQDYTTNEDDKPFIPGAQVPGFNMGVTKRAEAPNIEAENRSKKVDAELERECILMAIGFLSEYVSASWREKLFTEYETSLSEIMGKKKKESQKRTHTETRAGNSNEGDYSKYLNQAPIAKVSRQETIKPKTKKPKNKFFMSFYKKK</sequence>
<dbReference type="Gene3D" id="1.10.20.120">
    <property type="match status" value="1"/>
</dbReference>
<name>A0A7S3PPH5_9STRA</name>